<dbReference type="InterPro" id="IPR014710">
    <property type="entry name" value="RmlC-like_jellyroll"/>
</dbReference>
<evidence type="ECO:0000256" key="3">
    <source>
        <dbReference type="RuleBase" id="RU003457"/>
    </source>
</evidence>
<dbReference type="AlphaFoldDB" id="A0A2T4HU34"/>
<dbReference type="CDD" id="cd02247">
    <property type="entry name" value="cupin_pirin_C"/>
    <property type="match status" value="1"/>
</dbReference>
<feature type="domain" description="Pirin C-terminal" evidence="5">
    <location>
        <begin position="181"/>
        <end position="280"/>
    </location>
</feature>
<dbReference type="Gene3D" id="2.60.120.10">
    <property type="entry name" value="Jelly Rolls"/>
    <property type="match status" value="2"/>
</dbReference>
<keyword evidence="7" id="KW-1185">Reference proteome</keyword>
<dbReference type="RefSeq" id="WP_107395195.1">
    <property type="nucleotide sequence ID" value="NZ_PHHF01000054.1"/>
</dbReference>
<dbReference type="PIRSF" id="PIRSF006232">
    <property type="entry name" value="Pirin"/>
    <property type="match status" value="1"/>
</dbReference>
<name>A0A2T4HU34_9SPHN</name>
<dbReference type="Proteomes" id="UP000241206">
    <property type="component" value="Unassembled WGS sequence"/>
</dbReference>
<accession>A0A2T4HU34</accession>
<keyword evidence="2" id="KW-0408">Iron</keyword>
<comment type="caution">
    <text evidence="6">The sequence shown here is derived from an EMBL/GenBank/DDBJ whole genome shotgun (WGS) entry which is preliminary data.</text>
</comment>
<feature type="binding site" evidence="2">
    <location>
        <position position="63"/>
    </location>
    <ligand>
        <name>Fe cation</name>
        <dbReference type="ChEBI" id="CHEBI:24875"/>
    </ligand>
</feature>
<dbReference type="Pfam" id="PF02678">
    <property type="entry name" value="Pirin"/>
    <property type="match status" value="1"/>
</dbReference>
<feature type="binding site" evidence="2">
    <location>
        <position position="105"/>
    </location>
    <ligand>
        <name>Fe cation</name>
        <dbReference type="ChEBI" id="CHEBI:24875"/>
    </ligand>
</feature>
<protein>
    <recommendedName>
        <fullName evidence="8">Pirin family protein</fullName>
    </recommendedName>
</protein>
<evidence type="ECO:0000259" key="4">
    <source>
        <dbReference type="Pfam" id="PF02678"/>
    </source>
</evidence>
<keyword evidence="2" id="KW-0479">Metal-binding</keyword>
<evidence type="ECO:0008006" key="8">
    <source>
        <dbReference type="Google" id="ProtNLM"/>
    </source>
</evidence>
<comment type="similarity">
    <text evidence="1 3">Belongs to the pirin family.</text>
</comment>
<dbReference type="GO" id="GO:0046872">
    <property type="term" value="F:metal ion binding"/>
    <property type="evidence" value="ECO:0007669"/>
    <property type="project" value="UniProtKB-KW"/>
</dbReference>
<dbReference type="SUPFAM" id="SSF51182">
    <property type="entry name" value="RmlC-like cupins"/>
    <property type="match status" value="1"/>
</dbReference>
<feature type="binding site" evidence="2">
    <location>
        <position position="107"/>
    </location>
    <ligand>
        <name>Fe cation</name>
        <dbReference type="ChEBI" id="CHEBI:24875"/>
    </ligand>
</feature>
<comment type="cofactor">
    <cofactor evidence="2">
        <name>Fe cation</name>
        <dbReference type="ChEBI" id="CHEBI:24875"/>
    </cofactor>
    <text evidence="2">Binds 1 Fe cation per subunit.</text>
</comment>
<dbReference type="PANTHER" id="PTHR13903">
    <property type="entry name" value="PIRIN-RELATED"/>
    <property type="match status" value="1"/>
</dbReference>
<proteinExistence type="inferred from homology"/>
<gene>
    <name evidence="6" type="ORF">CV103_13240</name>
</gene>
<feature type="binding site" evidence="2">
    <location>
        <position position="61"/>
    </location>
    <ligand>
        <name>Fe cation</name>
        <dbReference type="ChEBI" id="CHEBI:24875"/>
    </ligand>
</feature>
<dbReference type="InterPro" id="IPR012093">
    <property type="entry name" value="Pirin"/>
</dbReference>
<dbReference type="InterPro" id="IPR008778">
    <property type="entry name" value="Pirin_C_dom"/>
</dbReference>
<dbReference type="InterPro" id="IPR003829">
    <property type="entry name" value="Pirin_N_dom"/>
</dbReference>
<reference evidence="6 7" key="1">
    <citation type="submission" date="2017-11" db="EMBL/GenBank/DDBJ databases">
        <title>Sphingomonas oleivorans sp. nov., isolated from oil-contaminated soil.</title>
        <authorList>
            <person name="Wang L."/>
            <person name="Chen L."/>
        </authorList>
    </citation>
    <scope>NUCLEOTIDE SEQUENCE [LARGE SCALE GENOMIC DNA]</scope>
    <source>
        <strain evidence="6 7">K101</strain>
    </source>
</reference>
<feature type="domain" description="Pirin N-terminal" evidence="4">
    <location>
        <begin position="22"/>
        <end position="127"/>
    </location>
</feature>
<dbReference type="CDD" id="cd02909">
    <property type="entry name" value="cupin_pirin_N"/>
    <property type="match status" value="1"/>
</dbReference>
<dbReference type="PANTHER" id="PTHR13903:SF8">
    <property type="entry name" value="PIRIN"/>
    <property type="match status" value="1"/>
</dbReference>
<evidence type="ECO:0000256" key="2">
    <source>
        <dbReference type="PIRSR" id="PIRSR006232-1"/>
    </source>
</evidence>
<evidence type="ECO:0000313" key="7">
    <source>
        <dbReference type="Proteomes" id="UP000241206"/>
    </source>
</evidence>
<organism evidence="6 7">
    <name type="scientific">Edaphosphingomonas fennica</name>
    <dbReference type="NCBI Taxonomy" id="114404"/>
    <lineage>
        <taxon>Bacteria</taxon>
        <taxon>Pseudomonadati</taxon>
        <taxon>Pseudomonadota</taxon>
        <taxon>Alphaproteobacteria</taxon>
        <taxon>Sphingomonadales</taxon>
        <taxon>Rhizorhabdaceae</taxon>
        <taxon>Edaphosphingomonas</taxon>
    </lineage>
</organism>
<dbReference type="Pfam" id="PF05726">
    <property type="entry name" value="Pirin_C"/>
    <property type="match status" value="1"/>
</dbReference>
<dbReference type="EMBL" id="PHHF01000054">
    <property type="protein sequence ID" value="PTD19323.1"/>
    <property type="molecule type" value="Genomic_DNA"/>
</dbReference>
<sequence>MSELPDIEHVILPPVRDLGDGFKVRRALPSAKKRMVGPMIFFDQMGPATFNSGEGLDVRPHPHIGLATVTYLFEGEILHRDSLGSVQPIRPGAVNWMTAGSGIVHSERTGDEVRASGGPLYGIQTWVALPTALEETAPAFSHHPDATIPQIEGEGLTLKLIAGATAGARSPVPTVSDMVYGDLQLLDGARYSFPREHVERAIYVVSGSVSIAGQEGHFGEAELVIFRPGAEIVVTAHGPTRLMIVGGEPFPEKRYIYWNFVSSSPDRLEQAKTDWRERRFPDVPGETEFIPLPPEPEAKVRYP</sequence>
<evidence type="ECO:0000313" key="6">
    <source>
        <dbReference type="EMBL" id="PTD19323.1"/>
    </source>
</evidence>
<evidence type="ECO:0000256" key="1">
    <source>
        <dbReference type="ARBA" id="ARBA00008416"/>
    </source>
</evidence>
<evidence type="ECO:0000259" key="5">
    <source>
        <dbReference type="Pfam" id="PF05726"/>
    </source>
</evidence>
<dbReference type="InterPro" id="IPR011051">
    <property type="entry name" value="RmlC_Cupin_sf"/>
</dbReference>